<keyword evidence="2" id="KW-1185">Reference proteome</keyword>
<protein>
    <recommendedName>
        <fullName evidence="3">YhcU family protein</fullName>
    </recommendedName>
</protein>
<dbReference type="RefSeq" id="WP_307151799.1">
    <property type="nucleotide sequence ID" value="NZ_JAUSTU010000024.1"/>
</dbReference>
<dbReference type="Pfam" id="PF17326">
    <property type="entry name" value="DUF5365"/>
    <property type="match status" value="1"/>
</dbReference>
<comment type="caution">
    <text evidence="1">The sequence shown here is derived from an EMBL/GenBank/DDBJ whole genome shotgun (WGS) entry which is preliminary data.</text>
</comment>
<dbReference type="EMBL" id="JAUSTU010000024">
    <property type="protein sequence ID" value="MDQ0157333.1"/>
    <property type="molecule type" value="Genomic_DNA"/>
</dbReference>
<sequence length="132" mass="15935">MKIVFASTPDQEEMIRELVKTFYRDVFPLYYSDKDIKEFENLKVLHTSTRHFEYFGTLKEAYQVISSLQTLISILQSRERQPKYKKIFEINAEFLKEFGLFFPFDYEHFLEERSMKDNVFSIYTKAANELLI</sequence>
<organism evidence="1 2">
    <name type="scientific">Anoxybacillus andreesenii</name>
    <dbReference type="NCBI Taxonomy" id="1325932"/>
    <lineage>
        <taxon>Bacteria</taxon>
        <taxon>Bacillati</taxon>
        <taxon>Bacillota</taxon>
        <taxon>Bacilli</taxon>
        <taxon>Bacillales</taxon>
        <taxon>Anoxybacillaceae</taxon>
        <taxon>Anoxybacillus</taxon>
    </lineage>
</organism>
<gene>
    <name evidence="1" type="ORF">J2S07_003662</name>
</gene>
<dbReference type="Proteomes" id="UP001231362">
    <property type="component" value="Unassembled WGS sequence"/>
</dbReference>
<reference evidence="1 2" key="1">
    <citation type="submission" date="2023-07" db="EMBL/GenBank/DDBJ databases">
        <title>Genomic Encyclopedia of Type Strains, Phase IV (KMG-IV): sequencing the most valuable type-strain genomes for metagenomic binning, comparative biology and taxonomic classification.</title>
        <authorList>
            <person name="Goeker M."/>
        </authorList>
    </citation>
    <scope>NUCLEOTIDE SEQUENCE [LARGE SCALE GENOMIC DNA]</scope>
    <source>
        <strain evidence="1 2">DSM 23948</strain>
    </source>
</reference>
<dbReference type="InterPro" id="IPR020355">
    <property type="entry name" value="Uncharacterised_YhcU"/>
</dbReference>
<evidence type="ECO:0008006" key="3">
    <source>
        <dbReference type="Google" id="ProtNLM"/>
    </source>
</evidence>
<proteinExistence type="predicted"/>
<evidence type="ECO:0000313" key="2">
    <source>
        <dbReference type="Proteomes" id="UP001231362"/>
    </source>
</evidence>
<evidence type="ECO:0000313" key="1">
    <source>
        <dbReference type="EMBL" id="MDQ0157333.1"/>
    </source>
</evidence>
<name>A0ABT9V8Q4_9BACL</name>
<accession>A0ABT9V8Q4</accession>